<dbReference type="InterPro" id="IPR036097">
    <property type="entry name" value="HisK_dim/P_sf"/>
</dbReference>
<feature type="domain" description="PAC" evidence="8">
    <location>
        <begin position="201"/>
        <end position="256"/>
    </location>
</feature>
<keyword evidence="10" id="KW-1185">Reference proteome</keyword>
<dbReference type="PROSITE" id="PS50113">
    <property type="entry name" value="PAC"/>
    <property type="match status" value="2"/>
</dbReference>
<dbReference type="Pfam" id="PF00989">
    <property type="entry name" value="PAS"/>
    <property type="match status" value="1"/>
</dbReference>
<dbReference type="SUPFAM" id="SSF47384">
    <property type="entry name" value="Homodimeric domain of signal transducing histidine kinase"/>
    <property type="match status" value="1"/>
</dbReference>
<keyword evidence="5 9" id="KW-0418">Kinase</keyword>
<dbReference type="PROSITE" id="PS50112">
    <property type="entry name" value="PAS"/>
    <property type="match status" value="2"/>
</dbReference>
<dbReference type="CDD" id="cd00082">
    <property type="entry name" value="HisKA"/>
    <property type="match status" value="1"/>
</dbReference>
<dbReference type="InterPro" id="IPR052162">
    <property type="entry name" value="Sensor_kinase/Photoreceptor"/>
</dbReference>
<evidence type="ECO:0000256" key="5">
    <source>
        <dbReference type="ARBA" id="ARBA00022777"/>
    </source>
</evidence>
<dbReference type="SMART" id="SM00387">
    <property type="entry name" value="HATPase_c"/>
    <property type="match status" value="1"/>
</dbReference>
<dbReference type="InterPro" id="IPR000700">
    <property type="entry name" value="PAS-assoc_C"/>
</dbReference>
<feature type="domain" description="Histidine kinase" evidence="6">
    <location>
        <begin position="394"/>
        <end position="611"/>
    </location>
</feature>
<dbReference type="Gene3D" id="3.30.450.20">
    <property type="entry name" value="PAS domain"/>
    <property type="match status" value="2"/>
</dbReference>
<dbReference type="PROSITE" id="PS50109">
    <property type="entry name" value="HIS_KIN"/>
    <property type="match status" value="1"/>
</dbReference>
<dbReference type="InterPro" id="IPR013655">
    <property type="entry name" value="PAS_fold_3"/>
</dbReference>
<evidence type="ECO:0000256" key="2">
    <source>
        <dbReference type="ARBA" id="ARBA00012438"/>
    </source>
</evidence>
<evidence type="ECO:0000259" key="7">
    <source>
        <dbReference type="PROSITE" id="PS50112"/>
    </source>
</evidence>
<dbReference type="InterPro" id="IPR003661">
    <property type="entry name" value="HisK_dim/P_dom"/>
</dbReference>
<dbReference type="SMART" id="SM00086">
    <property type="entry name" value="PAC"/>
    <property type="match status" value="2"/>
</dbReference>
<evidence type="ECO:0000256" key="4">
    <source>
        <dbReference type="ARBA" id="ARBA00022679"/>
    </source>
</evidence>
<dbReference type="CDD" id="cd00130">
    <property type="entry name" value="PAS"/>
    <property type="match status" value="2"/>
</dbReference>
<dbReference type="PANTHER" id="PTHR43304:SF1">
    <property type="entry name" value="PAC DOMAIN-CONTAINING PROTEIN"/>
    <property type="match status" value="1"/>
</dbReference>
<dbReference type="EMBL" id="JAYFUL010000025">
    <property type="protein sequence ID" value="MEA5259133.1"/>
    <property type="molecule type" value="Genomic_DNA"/>
</dbReference>
<evidence type="ECO:0000256" key="1">
    <source>
        <dbReference type="ARBA" id="ARBA00000085"/>
    </source>
</evidence>
<dbReference type="PRINTS" id="PR00344">
    <property type="entry name" value="BCTRLSENSOR"/>
</dbReference>
<dbReference type="GO" id="GO:0016301">
    <property type="term" value="F:kinase activity"/>
    <property type="evidence" value="ECO:0007669"/>
    <property type="project" value="UniProtKB-KW"/>
</dbReference>
<dbReference type="NCBIfam" id="TIGR00229">
    <property type="entry name" value="sensory_box"/>
    <property type="match status" value="2"/>
</dbReference>
<dbReference type="InterPro" id="IPR036890">
    <property type="entry name" value="HATPase_C_sf"/>
</dbReference>
<keyword evidence="4" id="KW-0808">Transferase</keyword>
<gene>
    <name evidence="9" type="ORF">VB264_15155</name>
</gene>
<dbReference type="CDD" id="cd00075">
    <property type="entry name" value="HATPase"/>
    <property type="match status" value="1"/>
</dbReference>
<name>A0ABU5QPW7_9BACT</name>
<evidence type="ECO:0000259" key="6">
    <source>
        <dbReference type="PROSITE" id="PS50109"/>
    </source>
</evidence>
<dbReference type="PANTHER" id="PTHR43304">
    <property type="entry name" value="PHYTOCHROME-LIKE PROTEIN CPH1"/>
    <property type="match status" value="1"/>
</dbReference>
<feature type="domain" description="PAS" evidence="7">
    <location>
        <begin position="130"/>
        <end position="200"/>
    </location>
</feature>
<dbReference type="Gene3D" id="1.10.287.130">
    <property type="match status" value="1"/>
</dbReference>
<dbReference type="RefSeq" id="WP_323250642.1">
    <property type="nucleotide sequence ID" value="NZ_JAYFUL010000025.1"/>
</dbReference>
<dbReference type="EC" id="2.7.13.3" evidence="2"/>
<dbReference type="Pfam" id="PF00512">
    <property type="entry name" value="HisKA"/>
    <property type="match status" value="1"/>
</dbReference>
<organism evidence="9 10">
    <name type="scientific">Arcicella aquatica</name>
    <dbReference type="NCBI Taxonomy" id="217141"/>
    <lineage>
        <taxon>Bacteria</taxon>
        <taxon>Pseudomonadati</taxon>
        <taxon>Bacteroidota</taxon>
        <taxon>Cytophagia</taxon>
        <taxon>Cytophagales</taxon>
        <taxon>Flectobacillaceae</taxon>
        <taxon>Arcicella</taxon>
    </lineage>
</organism>
<reference evidence="9 10" key="1">
    <citation type="submission" date="2023-12" db="EMBL/GenBank/DDBJ databases">
        <title>Novel species of the genus Arcicella isolated from rivers.</title>
        <authorList>
            <person name="Lu H."/>
        </authorList>
    </citation>
    <scope>NUCLEOTIDE SEQUENCE [LARGE SCALE GENOMIC DNA]</scope>
    <source>
        <strain evidence="9 10">LMG 21963</strain>
    </source>
</reference>
<dbReference type="SUPFAM" id="SSF55874">
    <property type="entry name" value="ATPase domain of HSP90 chaperone/DNA topoisomerase II/histidine kinase"/>
    <property type="match status" value="1"/>
</dbReference>
<dbReference type="Proteomes" id="UP001304671">
    <property type="component" value="Unassembled WGS sequence"/>
</dbReference>
<dbReference type="SMART" id="SM00388">
    <property type="entry name" value="HisKA"/>
    <property type="match status" value="1"/>
</dbReference>
<comment type="catalytic activity">
    <reaction evidence="1">
        <text>ATP + protein L-histidine = ADP + protein N-phospho-L-histidine.</text>
        <dbReference type="EC" id="2.7.13.3"/>
    </reaction>
</comment>
<feature type="domain" description="PAS" evidence="7">
    <location>
        <begin position="249"/>
        <end position="320"/>
    </location>
</feature>
<evidence type="ECO:0000256" key="3">
    <source>
        <dbReference type="ARBA" id="ARBA00022553"/>
    </source>
</evidence>
<dbReference type="SUPFAM" id="SSF55785">
    <property type="entry name" value="PYP-like sensor domain (PAS domain)"/>
    <property type="match status" value="2"/>
</dbReference>
<proteinExistence type="predicted"/>
<dbReference type="InterPro" id="IPR035965">
    <property type="entry name" value="PAS-like_dom_sf"/>
</dbReference>
<evidence type="ECO:0000259" key="8">
    <source>
        <dbReference type="PROSITE" id="PS50113"/>
    </source>
</evidence>
<dbReference type="InterPro" id="IPR000014">
    <property type="entry name" value="PAS"/>
</dbReference>
<feature type="domain" description="PAC" evidence="8">
    <location>
        <begin position="324"/>
        <end position="376"/>
    </location>
</feature>
<dbReference type="SMART" id="SM00091">
    <property type="entry name" value="PAS"/>
    <property type="match status" value="2"/>
</dbReference>
<evidence type="ECO:0000313" key="9">
    <source>
        <dbReference type="EMBL" id="MEA5259133.1"/>
    </source>
</evidence>
<protein>
    <recommendedName>
        <fullName evidence="2">histidine kinase</fullName>
        <ecNumber evidence="2">2.7.13.3</ecNumber>
    </recommendedName>
</protein>
<dbReference type="InterPro" id="IPR004358">
    <property type="entry name" value="Sig_transdc_His_kin-like_C"/>
</dbReference>
<sequence length="611" mass="71386">MSFLNNSPLLNLDYSILEFLDDSVFAMNANYEFLAFNQTFSEQYKLFFGEYPKLNERGLGVNHIIFGKIIQNTYERAFQGEHLEITEFVYNQYLTFKIQPVFEANKVKYIIVLIKEFTETVKLEEMVSQYQSKYQYLIDNINDVIFQTDSVGNWIFLNKSWTNIFQYTIEESINKPFYQFLHPEDVEKNELLFEPLINRQKSYCKHIIRYLTKAGSVRWMEVFATLIINEQDQILGTSGTLKDITNEKSNAHIYELLSNNIKDLVCIHSLDGTYLYVSPSIKELAGYEPTELIGRSPYDFFHPDDLNIIQRNHHKTLNDNTNDLYATYRFLKKNGEYIWLETNTRAFFDEYDIANRMITSSREIQERKRVEEGMVKALQKEKELNEIKTRFLAMASHEFKTPLSTIRSSTDIIEAYTLQINDERIRLISNHLAAIQSEVTRLTDLINETLILSKFETERLTVQKEDVDLVKLVKFVADRQNQQQRDGRTVELTIYGKPRTIKLDAQHFVHIIDNLISNAFKYSLERPNPKVSLIFDDETYKITVQDFGIGIPKIEQKKVFSSFFRANNTQDIVGTGLGLSIVQNMVKLSLGTISFESTENYGTVFDISFPY</sequence>
<dbReference type="Gene3D" id="3.30.565.10">
    <property type="entry name" value="Histidine kinase-like ATPase, C-terminal domain"/>
    <property type="match status" value="1"/>
</dbReference>
<dbReference type="InterPro" id="IPR001610">
    <property type="entry name" value="PAC"/>
</dbReference>
<dbReference type="InterPro" id="IPR013767">
    <property type="entry name" value="PAS_fold"/>
</dbReference>
<comment type="caution">
    <text evidence="9">The sequence shown here is derived from an EMBL/GenBank/DDBJ whole genome shotgun (WGS) entry which is preliminary data.</text>
</comment>
<dbReference type="InterPro" id="IPR003594">
    <property type="entry name" value="HATPase_dom"/>
</dbReference>
<accession>A0ABU5QPW7</accession>
<keyword evidence="3" id="KW-0597">Phosphoprotein</keyword>
<dbReference type="Pfam" id="PF02518">
    <property type="entry name" value="HATPase_c"/>
    <property type="match status" value="1"/>
</dbReference>
<dbReference type="Pfam" id="PF08447">
    <property type="entry name" value="PAS_3"/>
    <property type="match status" value="1"/>
</dbReference>
<dbReference type="InterPro" id="IPR005467">
    <property type="entry name" value="His_kinase_dom"/>
</dbReference>
<evidence type="ECO:0000313" key="10">
    <source>
        <dbReference type="Proteomes" id="UP001304671"/>
    </source>
</evidence>